<dbReference type="EMBL" id="BLAP01000061">
    <property type="protein sequence ID" value="GET13008.1"/>
    <property type="molecule type" value="Genomic_DNA"/>
</dbReference>
<protein>
    <submittedName>
        <fullName evidence="7">Antimicrobial peptide ABC transporter ATP-binding protein</fullName>
    </submittedName>
</protein>
<dbReference type="PANTHER" id="PTHR42798:SF7">
    <property type="entry name" value="ALPHA-D-RIBOSE 1-METHYLPHOSPHONATE 5-TRIPHOSPHATE SYNTHASE SUBUNIT PHNL"/>
    <property type="match status" value="1"/>
</dbReference>
<dbReference type="SMART" id="SM00382">
    <property type="entry name" value="AAA"/>
    <property type="match status" value="1"/>
</dbReference>
<dbReference type="InterPro" id="IPR017911">
    <property type="entry name" value="MacB-like_ATP-bd"/>
</dbReference>
<evidence type="ECO:0000259" key="6">
    <source>
        <dbReference type="PROSITE" id="PS50893"/>
    </source>
</evidence>
<dbReference type="Proteomes" id="UP000494160">
    <property type="component" value="Unassembled WGS sequence"/>
</dbReference>
<reference evidence="7" key="1">
    <citation type="submission" date="2019-10" db="EMBL/GenBank/DDBJ databases">
        <title>Lactobacillus agilis SN811 Whole Genome Sequencing Project.</title>
        <authorList>
            <person name="Suzuki S."/>
            <person name="Endo A."/>
            <person name="Maeno S."/>
            <person name="Shiwa Y."/>
            <person name="Matsutani M."/>
            <person name="Kajikawa A."/>
        </authorList>
    </citation>
    <scope>NUCLEOTIDE SEQUENCE</scope>
    <source>
        <strain evidence="7">SN811</strain>
    </source>
</reference>
<evidence type="ECO:0000256" key="2">
    <source>
        <dbReference type="ARBA" id="ARBA00022448"/>
    </source>
</evidence>
<keyword evidence="3" id="KW-0547">Nucleotide-binding</keyword>
<dbReference type="InterPro" id="IPR027417">
    <property type="entry name" value="P-loop_NTPase"/>
</dbReference>
<keyword evidence="5" id="KW-0029">Amino-acid transport</keyword>
<dbReference type="Pfam" id="PF00005">
    <property type="entry name" value="ABC_tran"/>
    <property type="match status" value="1"/>
</dbReference>
<comment type="similarity">
    <text evidence="1">Belongs to the ABC transporter superfamily.</text>
</comment>
<dbReference type="SUPFAM" id="SSF52540">
    <property type="entry name" value="P-loop containing nucleoside triphosphate hydrolases"/>
    <property type="match status" value="1"/>
</dbReference>
<evidence type="ECO:0000313" key="7">
    <source>
        <dbReference type="EMBL" id="GET13008.1"/>
    </source>
</evidence>
<dbReference type="GO" id="GO:0006865">
    <property type="term" value="P:amino acid transport"/>
    <property type="evidence" value="ECO:0007669"/>
    <property type="project" value="UniProtKB-KW"/>
</dbReference>
<name>A0A6F9Y6F5_9LACO</name>
<dbReference type="InterPro" id="IPR003439">
    <property type="entry name" value="ABC_transporter-like_ATP-bd"/>
</dbReference>
<dbReference type="InterPro" id="IPR003593">
    <property type="entry name" value="AAA+_ATPase"/>
</dbReference>
<evidence type="ECO:0000256" key="1">
    <source>
        <dbReference type="ARBA" id="ARBA00005417"/>
    </source>
</evidence>
<dbReference type="PROSITE" id="PS50893">
    <property type="entry name" value="ABC_TRANSPORTER_2"/>
    <property type="match status" value="1"/>
</dbReference>
<feature type="domain" description="ABC transporter" evidence="6">
    <location>
        <begin position="4"/>
        <end position="240"/>
    </location>
</feature>
<dbReference type="RefSeq" id="WP_172577582.1">
    <property type="nucleotide sequence ID" value="NZ_BLAP01000061.1"/>
</dbReference>
<dbReference type="CDD" id="cd03255">
    <property type="entry name" value="ABC_MJ0796_LolCDE_FtsE"/>
    <property type="match status" value="1"/>
</dbReference>
<proteinExistence type="inferred from homology"/>
<dbReference type="GO" id="GO:0016887">
    <property type="term" value="F:ATP hydrolysis activity"/>
    <property type="evidence" value="ECO:0007669"/>
    <property type="project" value="InterPro"/>
</dbReference>
<gene>
    <name evidence="7" type="ORF">SN811_15080</name>
</gene>
<sequence length="247" mass="27342">MDVLSVKQVTKDYGQTKVLKEVSFSVANGEFVAIMGTSGSGKTTLLNSIATLDKINSGEILINNQNIANLNKEQAAKFRKEKLGFVFQDYKLLSSLTARRNVALSLTLLGNEKAQTIDDRIDALGEMFELTNVLENYPHELSGGQKQRVAIMRAIIKKPQLLLADEPTGALDSNSTNIIMKKLAEINKKLATTILMVTHDAFAASFADRVFFLKDGEINTYLERSKYKTQGAYQKGISDVMLDLEEL</sequence>
<dbReference type="Gene3D" id="3.40.50.300">
    <property type="entry name" value="P-loop containing nucleotide triphosphate hydrolases"/>
    <property type="match status" value="1"/>
</dbReference>
<dbReference type="GO" id="GO:0098796">
    <property type="term" value="C:membrane protein complex"/>
    <property type="evidence" value="ECO:0007669"/>
    <property type="project" value="UniProtKB-ARBA"/>
</dbReference>
<keyword evidence="2" id="KW-0813">Transport</keyword>
<dbReference type="PANTHER" id="PTHR42798">
    <property type="entry name" value="LIPOPROTEIN-RELEASING SYSTEM ATP-BINDING PROTEIN LOLD"/>
    <property type="match status" value="1"/>
</dbReference>
<dbReference type="GO" id="GO:0022857">
    <property type="term" value="F:transmembrane transporter activity"/>
    <property type="evidence" value="ECO:0007669"/>
    <property type="project" value="UniProtKB-ARBA"/>
</dbReference>
<dbReference type="GO" id="GO:0005524">
    <property type="term" value="F:ATP binding"/>
    <property type="evidence" value="ECO:0007669"/>
    <property type="project" value="UniProtKB-KW"/>
</dbReference>
<evidence type="ECO:0000256" key="4">
    <source>
        <dbReference type="ARBA" id="ARBA00022840"/>
    </source>
</evidence>
<dbReference type="AlphaFoldDB" id="A0A6F9Y6F5"/>
<evidence type="ECO:0000256" key="3">
    <source>
        <dbReference type="ARBA" id="ARBA00022741"/>
    </source>
</evidence>
<dbReference type="FunFam" id="3.40.50.300:FF:000032">
    <property type="entry name" value="Export ABC transporter ATP-binding protein"/>
    <property type="match status" value="1"/>
</dbReference>
<comment type="caution">
    <text evidence="7">The sequence shown here is derived from an EMBL/GenBank/DDBJ whole genome shotgun (WGS) entry which is preliminary data.</text>
</comment>
<accession>A0A6F9Y6F5</accession>
<evidence type="ECO:0000256" key="5">
    <source>
        <dbReference type="ARBA" id="ARBA00022970"/>
    </source>
</evidence>
<organism evidence="7">
    <name type="scientific">Ligilactobacillus agilis</name>
    <dbReference type="NCBI Taxonomy" id="1601"/>
    <lineage>
        <taxon>Bacteria</taxon>
        <taxon>Bacillati</taxon>
        <taxon>Bacillota</taxon>
        <taxon>Bacilli</taxon>
        <taxon>Lactobacillales</taxon>
        <taxon>Lactobacillaceae</taxon>
        <taxon>Ligilactobacillus</taxon>
    </lineage>
</organism>
<keyword evidence="4 7" id="KW-0067">ATP-binding</keyword>